<comment type="caution">
    <text evidence="2">The sequence shown here is derived from an EMBL/GenBank/DDBJ whole genome shotgun (WGS) entry which is preliminary data.</text>
</comment>
<evidence type="ECO:0000256" key="1">
    <source>
        <dbReference type="SAM" id="Phobius"/>
    </source>
</evidence>
<protein>
    <submittedName>
        <fullName evidence="2">Uncharacterized protein</fullName>
    </submittedName>
</protein>
<evidence type="ECO:0000313" key="2">
    <source>
        <dbReference type="EMBL" id="KAF3966201.1"/>
    </source>
</evidence>
<sequence>MERKELYDALNNSIPLEQELPLEDFGDCELKSKPYVGMQFDSLNDVETFYKEFAKKEGFGIRCFHCLLGGFLLIIQFKPNTILITQVSKKSFLSFL</sequence>
<name>A0A8J4R592_9ROSI</name>
<organism evidence="2 3">
    <name type="scientific">Castanea mollissima</name>
    <name type="common">Chinese chestnut</name>
    <dbReference type="NCBI Taxonomy" id="60419"/>
    <lineage>
        <taxon>Eukaryota</taxon>
        <taxon>Viridiplantae</taxon>
        <taxon>Streptophyta</taxon>
        <taxon>Embryophyta</taxon>
        <taxon>Tracheophyta</taxon>
        <taxon>Spermatophyta</taxon>
        <taxon>Magnoliopsida</taxon>
        <taxon>eudicotyledons</taxon>
        <taxon>Gunneridae</taxon>
        <taxon>Pentapetalae</taxon>
        <taxon>rosids</taxon>
        <taxon>fabids</taxon>
        <taxon>Fagales</taxon>
        <taxon>Fagaceae</taxon>
        <taxon>Castanea</taxon>
    </lineage>
</organism>
<dbReference type="Proteomes" id="UP000737018">
    <property type="component" value="Unassembled WGS sequence"/>
</dbReference>
<dbReference type="OrthoDB" id="1749008at2759"/>
<proteinExistence type="predicted"/>
<feature type="transmembrane region" description="Helical" evidence="1">
    <location>
        <begin position="59"/>
        <end position="77"/>
    </location>
</feature>
<evidence type="ECO:0000313" key="3">
    <source>
        <dbReference type="Proteomes" id="UP000737018"/>
    </source>
</evidence>
<keyword evidence="1" id="KW-0812">Transmembrane</keyword>
<gene>
    <name evidence="2" type="ORF">CMV_009681</name>
</gene>
<keyword evidence="1" id="KW-0472">Membrane</keyword>
<keyword evidence="3" id="KW-1185">Reference proteome</keyword>
<reference evidence="2" key="1">
    <citation type="submission" date="2020-03" db="EMBL/GenBank/DDBJ databases">
        <title>Castanea mollissima Vanexum genome sequencing.</title>
        <authorList>
            <person name="Staton M."/>
        </authorList>
    </citation>
    <scope>NUCLEOTIDE SEQUENCE</scope>
    <source>
        <tissue evidence="2">Leaf</tissue>
    </source>
</reference>
<keyword evidence="1" id="KW-1133">Transmembrane helix</keyword>
<dbReference type="EMBL" id="JRKL02001078">
    <property type="protein sequence ID" value="KAF3966201.1"/>
    <property type="molecule type" value="Genomic_DNA"/>
</dbReference>
<accession>A0A8J4R592</accession>
<dbReference type="AlphaFoldDB" id="A0A8J4R592"/>